<dbReference type="NCBIfam" id="NF033664">
    <property type="entry name" value="PACE_transport"/>
    <property type="match status" value="1"/>
</dbReference>
<feature type="transmembrane region" description="Helical" evidence="1">
    <location>
        <begin position="113"/>
        <end position="134"/>
    </location>
</feature>
<dbReference type="InterPro" id="IPR007896">
    <property type="entry name" value="BTP_bacteria"/>
</dbReference>
<evidence type="ECO:0000313" key="3">
    <source>
        <dbReference type="EMBL" id="MDV7021081.1"/>
    </source>
</evidence>
<evidence type="ECO:0000313" key="4">
    <source>
        <dbReference type="Proteomes" id="UP001187066"/>
    </source>
</evidence>
<dbReference type="EMBL" id="JAWLOF010000001">
    <property type="protein sequence ID" value="MDV7021081.1"/>
    <property type="molecule type" value="Genomic_DNA"/>
</dbReference>
<accession>A0ABU4DW26</accession>
<keyword evidence="1" id="KW-0472">Membrane</keyword>
<dbReference type="RefSeq" id="WP_151605138.1">
    <property type="nucleotide sequence ID" value="NZ_JAWLOF010000001.1"/>
</dbReference>
<proteinExistence type="predicted"/>
<name>A0ABU4DW26_9ENTR</name>
<dbReference type="InterPro" id="IPR058208">
    <property type="entry name" value="PACE"/>
</dbReference>
<keyword evidence="1" id="KW-0812">Transmembrane</keyword>
<evidence type="ECO:0000256" key="1">
    <source>
        <dbReference type="SAM" id="Phobius"/>
    </source>
</evidence>
<feature type="domain" description="Chlorhexidine efflux transporter" evidence="2">
    <location>
        <begin position="9"/>
        <end position="71"/>
    </location>
</feature>
<feature type="domain" description="Chlorhexidine efflux transporter" evidence="2">
    <location>
        <begin position="77"/>
        <end position="140"/>
    </location>
</feature>
<protein>
    <submittedName>
        <fullName evidence="3">Multidrug/biocide efflux PACE transporter</fullName>
    </submittedName>
</protein>
<feature type="transmembrane region" description="Helical" evidence="1">
    <location>
        <begin position="44"/>
        <end position="62"/>
    </location>
</feature>
<reference evidence="3 4" key="1">
    <citation type="submission" date="2023-10" db="EMBL/GenBank/DDBJ databases">
        <authorList>
            <person name="Dale J."/>
        </authorList>
    </citation>
    <scope>NUCLEOTIDE SEQUENCE [LARGE SCALE GENOMIC DNA]</scope>
    <source>
        <strain evidence="3 4">2023EL-00970</strain>
    </source>
</reference>
<organism evidence="3 4">
    <name type="scientific">Atlantibacter subterraneus</name>
    <dbReference type="NCBI Taxonomy" id="255519"/>
    <lineage>
        <taxon>Bacteria</taxon>
        <taxon>Pseudomonadati</taxon>
        <taxon>Pseudomonadota</taxon>
        <taxon>Gammaproteobacteria</taxon>
        <taxon>Enterobacterales</taxon>
        <taxon>Enterobacteriaceae</taxon>
        <taxon>Atlantibacter</taxon>
    </lineage>
</organism>
<comment type="caution">
    <text evidence="3">The sequence shown here is derived from an EMBL/GenBank/DDBJ whole genome shotgun (WGS) entry which is preliminary data.</text>
</comment>
<feature type="transmembrane region" description="Helical" evidence="1">
    <location>
        <begin position="15"/>
        <end position="38"/>
    </location>
</feature>
<evidence type="ECO:0000259" key="2">
    <source>
        <dbReference type="Pfam" id="PF05232"/>
    </source>
</evidence>
<keyword evidence="1" id="KW-1133">Transmembrane helix</keyword>
<dbReference type="Pfam" id="PF05232">
    <property type="entry name" value="BTP"/>
    <property type="match status" value="2"/>
</dbReference>
<dbReference type="NCBIfam" id="NF033665">
    <property type="entry name" value="PACE_efflu_PCE"/>
    <property type="match status" value="1"/>
</dbReference>
<dbReference type="Proteomes" id="UP001187066">
    <property type="component" value="Unassembled WGS sequence"/>
</dbReference>
<sequence>MQTVLPEKRSLPERIFHAVCFEGLATAILAPVMAWLMTRNVVEMGGLTILLATAAMVWNVIYNMIFDRLWPAHHVTRTAKVRLFHAMGFEGVFILIGLSIAAFYLGISYVEAFMLEIGILLFFLPYTMFYNWAYDTLRARFVMRYQ</sequence>
<feature type="transmembrane region" description="Helical" evidence="1">
    <location>
        <begin position="83"/>
        <end position="107"/>
    </location>
</feature>
<gene>
    <name evidence="3" type="ORF">R4P48_00090</name>
</gene>
<keyword evidence="4" id="KW-1185">Reference proteome</keyword>